<organism evidence="2 3">
    <name type="scientific">Sphingomonas ginsenosidimutans</name>
    <dbReference type="NCBI Taxonomy" id="862134"/>
    <lineage>
        <taxon>Bacteria</taxon>
        <taxon>Pseudomonadati</taxon>
        <taxon>Pseudomonadota</taxon>
        <taxon>Alphaproteobacteria</taxon>
        <taxon>Sphingomonadales</taxon>
        <taxon>Sphingomonadaceae</taxon>
        <taxon>Sphingomonas</taxon>
    </lineage>
</organism>
<keyword evidence="3" id="KW-1185">Reference proteome</keyword>
<dbReference type="InterPro" id="IPR000835">
    <property type="entry name" value="HTH_MarR-typ"/>
</dbReference>
<sequence>MMGSQFGLAGSAGARFVVMGGDGADAVAARAAVALIGGSVIDAPTAGGDAASVIPAAADAVVLILDGVADAALAPLLAATDATCMARGLPLIVAMTIAQIDPVVATLGDRTDAVQLLCAPDQDQAEWIAALAIATTGPSPGDRVRSADDERERAARLQAEVGRIAELLARIAAEGGAGSGSRAADRHVRFGAPPPSVDIAAATVRDVLRARRLRDRFFGTGLFEDPAWDMLLDLFAAALEGTQVSVSSLCIAAAVAPTTALRWIGKLTAADLLHRHPDPQDRRRAFVSLSPAARDAMYRYVAALADAKLPLV</sequence>
<dbReference type="RefSeq" id="WP_096611353.1">
    <property type="nucleotide sequence ID" value="NZ_NWVD01000002.1"/>
</dbReference>
<proteinExistence type="predicted"/>
<evidence type="ECO:0000259" key="1">
    <source>
        <dbReference type="Pfam" id="PF13463"/>
    </source>
</evidence>
<comment type="caution">
    <text evidence="2">The sequence shown here is derived from an EMBL/GenBank/DDBJ whole genome shotgun (WGS) entry which is preliminary data.</text>
</comment>
<dbReference type="SUPFAM" id="SSF46785">
    <property type="entry name" value="Winged helix' DNA-binding domain"/>
    <property type="match status" value="1"/>
</dbReference>
<protein>
    <recommendedName>
        <fullName evidence="1">HTH marR-type domain-containing protein</fullName>
    </recommendedName>
</protein>
<reference evidence="2 3" key="1">
    <citation type="submission" date="2017-09" db="EMBL/GenBank/DDBJ databases">
        <title>Sphingomonas ginsenosidimutans KACC 14949, whole genome shotgun sequence.</title>
        <authorList>
            <person name="Feng G."/>
            <person name="Zhu H."/>
        </authorList>
    </citation>
    <scope>NUCLEOTIDE SEQUENCE [LARGE SCALE GENOMIC DNA]</scope>
    <source>
        <strain evidence="2 3">KACC 14949</strain>
    </source>
</reference>
<dbReference type="InterPro" id="IPR036388">
    <property type="entry name" value="WH-like_DNA-bd_sf"/>
</dbReference>
<dbReference type="Proteomes" id="UP000218784">
    <property type="component" value="Unassembled WGS sequence"/>
</dbReference>
<dbReference type="GO" id="GO:0003700">
    <property type="term" value="F:DNA-binding transcription factor activity"/>
    <property type="evidence" value="ECO:0007669"/>
    <property type="project" value="InterPro"/>
</dbReference>
<feature type="domain" description="HTH marR-type" evidence="1">
    <location>
        <begin position="243"/>
        <end position="292"/>
    </location>
</feature>
<dbReference type="EMBL" id="NWVD01000002">
    <property type="protein sequence ID" value="PCG09694.1"/>
    <property type="molecule type" value="Genomic_DNA"/>
</dbReference>
<dbReference type="AlphaFoldDB" id="A0A2A4HZB5"/>
<evidence type="ECO:0000313" key="3">
    <source>
        <dbReference type="Proteomes" id="UP000218784"/>
    </source>
</evidence>
<accession>A0A2A4HZB5</accession>
<gene>
    <name evidence="2" type="ORF">COA17_07525</name>
</gene>
<evidence type="ECO:0000313" key="2">
    <source>
        <dbReference type="EMBL" id="PCG09694.1"/>
    </source>
</evidence>
<dbReference type="Pfam" id="PF13463">
    <property type="entry name" value="HTH_27"/>
    <property type="match status" value="1"/>
</dbReference>
<dbReference type="InterPro" id="IPR036390">
    <property type="entry name" value="WH_DNA-bd_sf"/>
</dbReference>
<name>A0A2A4HZB5_9SPHN</name>
<dbReference type="Gene3D" id="1.10.10.10">
    <property type="entry name" value="Winged helix-like DNA-binding domain superfamily/Winged helix DNA-binding domain"/>
    <property type="match status" value="1"/>
</dbReference>